<evidence type="ECO:0000313" key="1">
    <source>
        <dbReference type="EMBL" id="MBX57668.1"/>
    </source>
</evidence>
<proteinExistence type="predicted"/>
<sequence>MQVLFLALQKLLFKSMIEAAYQ</sequence>
<accession>A0A2P2PSF4</accession>
<protein>
    <submittedName>
        <fullName evidence="1">Uncharacterized protein</fullName>
    </submittedName>
</protein>
<dbReference type="EMBL" id="GGEC01077184">
    <property type="protein sequence ID" value="MBX57668.1"/>
    <property type="molecule type" value="Transcribed_RNA"/>
</dbReference>
<dbReference type="AlphaFoldDB" id="A0A2P2PSF4"/>
<name>A0A2P2PSF4_RHIMU</name>
<reference evidence="1" key="1">
    <citation type="submission" date="2018-02" db="EMBL/GenBank/DDBJ databases">
        <title>Rhizophora mucronata_Transcriptome.</title>
        <authorList>
            <person name="Meera S.P."/>
            <person name="Sreeshan A."/>
            <person name="Augustine A."/>
        </authorList>
    </citation>
    <scope>NUCLEOTIDE SEQUENCE</scope>
    <source>
        <tissue evidence="1">Leaf</tissue>
    </source>
</reference>
<organism evidence="1">
    <name type="scientific">Rhizophora mucronata</name>
    <name type="common">Asiatic mangrove</name>
    <dbReference type="NCBI Taxonomy" id="61149"/>
    <lineage>
        <taxon>Eukaryota</taxon>
        <taxon>Viridiplantae</taxon>
        <taxon>Streptophyta</taxon>
        <taxon>Embryophyta</taxon>
        <taxon>Tracheophyta</taxon>
        <taxon>Spermatophyta</taxon>
        <taxon>Magnoliopsida</taxon>
        <taxon>eudicotyledons</taxon>
        <taxon>Gunneridae</taxon>
        <taxon>Pentapetalae</taxon>
        <taxon>rosids</taxon>
        <taxon>fabids</taxon>
        <taxon>Malpighiales</taxon>
        <taxon>Rhizophoraceae</taxon>
        <taxon>Rhizophora</taxon>
    </lineage>
</organism>